<comment type="caution">
    <text evidence="1">The sequence shown here is derived from an EMBL/GenBank/DDBJ whole genome shotgun (WGS) entry which is preliminary data.</text>
</comment>
<gene>
    <name evidence="1" type="ORF">AMD02_06850</name>
</gene>
<protein>
    <recommendedName>
        <fullName evidence="2">GAF domain-containing protein</fullName>
    </recommendedName>
</protein>
<name>A0A0M0KJ09_ALKHA</name>
<reference evidence="1" key="1">
    <citation type="submission" date="2015-08" db="EMBL/GenBank/DDBJ databases">
        <title>Complete DNA Sequence of Pseudomonas syringae pv. actinidiae, the Causal Agent of Kiwifruit Canker Disease.</title>
        <authorList>
            <person name="Rikkerink E.H.A."/>
            <person name="Fineran P.C."/>
        </authorList>
    </citation>
    <scope>NUCLEOTIDE SEQUENCE</scope>
    <source>
        <strain evidence="1">DSM 13666</strain>
    </source>
</reference>
<dbReference type="AlphaFoldDB" id="A0A0M0KJ09"/>
<evidence type="ECO:0008006" key="2">
    <source>
        <dbReference type="Google" id="ProtNLM"/>
    </source>
</evidence>
<proteinExistence type="predicted"/>
<organism evidence="1">
    <name type="scientific">Halalkalibacterium halodurans</name>
    <name type="common">Bacillus halodurans</name>
    <dbReference type="NCBI Taxonomy" id="86665"/>
    <lineage>
        <taxon>Bacteria</taxon>
        <taxon>Bacillati</taxon>
        <taxon>Bacillota</taxon>
        <taxon>Bacilli</taxon>
        <taxon>Bacillales</taxon>
        <taxon>Bacillaceae</taxon>
        <taxon>Halalkalibacterium (ex Joshi et al. 2022)</taxon>
    </lineage>
</organism>
<evidence type="ECO:0000313" key="1">
    <source>
        <dbReference type="EMBL" id="KOO38607.1"/>
    </source>
</evidence>
<dbReference type="GeneID" id="87598155"/>
<dbReference type="RefSeq" id="WP_053430862.1">
    <property type="nucleotide sequence ID" value="NZ_CP040441.1"/>
</dbReference>
<dbReference type="EMBL" id="LILD01000001">
    <property type="protein sequence ID" value="KOO38607.1"/>
    <property type="molecule type" value="Genomic_DNA"/>
</dbReference>
<accession>A0A4Y7WZK8</accession>
<dbReference type="PATRIC" id="fig|136160.3.peg.1683"/>
<accession>A0A0M0KJ09</accession>
<sequence length="147" mass="16520">MDKSQILDELRLQIGCVPDSASTLTDFYAGIVQVLTDPLDDLCAAIFLTSANAFHKIVSEGGVPFTDQVRFGESLLSVVAIRGKLQCFFTSQDQTIISPFYNGHHLIGQLVIVVQASRYKVTEEDLIFVREVSRFIENQHIKYETMF</sequence>